<evidence type="ECO:0000256" key="2">
    <source>
        <dbReference type="ARBA" id="ARBA00022490"/>
    </source>
</evidence>
<dbReference type="InterPro" id="IPR013783">
    <property type="entry name" value="Ig-like_fold"/>
</dbReference>
<dbReference type="PROSITE" id="PS50853">
    <property type="entry name" value="FN3"/>
    <property type="match status" value="1"/>
</dbReference>
<name>N1VWZ2_9LEPT</name>
<dbReference type="PROSITE" id="PS51257">
    <property type="entry name" value="PROKAR_LIPOPROTEIN"/>
    <property type="match status" value="1"/>
</dbReference>
<dbReference type="Pfam" id="PF14016">
    <property type="entry name" value="DUF4232"/>
    <property type="match status" value="1"/>
</dbReference>
<comment type="subcellular location">
    <subcellularLocation>
        <location evidence="1">Cytoplasm</location>
    </subcellularLocation>
</comment>
<keyword evidence="5" id="KW-1185">Reference proteome</keyword>
<feature type="domain" description="Fibronectin type-III" evidence="3">
    <location>
        <begin position="394"/>
        <end position="504"/>
    </location>
</feature>
<keyword evidence="2" id="KW-0963">Cytoplasm</keyword>
<dbReference type="Proteomes" id="UP000012371">
    <property type="component" value="Unassembled WGS sequence"/>
</dbReference>
<sequence length="504" mass="50191">MNLKQNILIPLIIITTAISCPGGGGGGGGAAFALLGLGGGGGTDVAAPKLEITYSGVVRESGATINLGSEPINTTNGKLASLTIQNKGTATLTLPGSPIVTLGGTDSAHFQLTQPNQSTLAPNASVTFALRFKPTSTGIKTATVSLSTSDPALSAFQLTFTGTGGPAAAQLAVSQGATEIVSNGSINMGSVEEQSSGSALQFTVRNSGSLSSTLGTPVVESSNAQFTVSAVTAANGSSLAQDGTFNFNVTFSPANTTPTGKSATITINGTPSNFIFTVNGTATVKPVPTIAISHNSSSFTTGGTIPTFGAFWPGTSSGSKTVTITNNGTATLTGLAVNELSGDTDQFTTSAAGSTTLTPGQSTTFTVTFAPSTTGAKTAIVRVTSTNGSNGSASSTDITVEGTGKASAAVSVSWNTVKEKAPNDTDGGYKVCYSKTSGFDPAGVNGTTIFCDTVANTGGTTTPTTKVISVNTHGTWYIKVYAFGKYNTTGGTPSTQTSVSVPST</sequence>
<dbReference type="Gene3D" id="2.60.40.10">
    <property type="entry name" value="Immunoglobulins"/>
    <property type="match status" value="3"/>
</dbReference>
<evidence type="ECO:0000313" key="4">
    <source>
        <dbReference type="EMBL" id="EMY59926.1"/>
    </source>
</evidence>
<protein>
    <submittedName>
        <fullName evidence="4">Lipoprotein</fullName>
    </submittedName>
</protein>
<reference evidence="4" key="1">
    <citation type="submission" date="2013-03" db="EMBL/GenBank/DDBJ databases">
        <authorList>
            <person name="Harkins D.M."/>
            <person name="Durkin A.S."/>
            <person name="Brinkac L.M."/>
            <person name="Haft D.H."/>
            <person name="Selengut J.D."/>
            <person name="Sanka R."/>
            <person name="DePew J."/>
            <person name="Purushe J."/>
            <person name="Hartskeerl R.A."/>
            <person name="Ahmed A."/>
            <person name="van der Linden H."/>
            <person name="Goris M.G.A."/>
            <person name="Vinetz J.M."/>
            <person name="Sutton G.G."/>
            <person name="Nierman W.C."/>
            <person name="Fouts D.E."/>
        </authorList>
    </citation>
    <scope>NUCLEOTIDE SEQUENCE [LARGE SCALE GENOMIC DNA]</scope>
    <source>
        <strain evidence="4">LT 11-33</strain>
    </source>
</reference>
<comment type="caution">
    <text evidence="4">The sequence shown here is derived from an EMBL/GenBank/DDBJ whole genome shotgun (WGS) entry which is preliminary data.</text>
</comment>
<dbReference type="RefSeq" id="WP_002975540.1">
    <property type="nucleotide sequence ID" value="NZ_AOGW02000020.1"/>
</dbReference>
<dbReference type="InterPro" id="IPR025326">
    <property type="entry name" value="DUF4232"/>
</dbReference>
<dbReference type="NCBIfam" id="NF012200">
    <property type="entry name" value="choice_anch_D"/>
    <property type="match status" value="2"/>
</dbReference>
<accession>N1VWZ2</accession>
<dbReference type="InterPro" id="IPR003961">
    <property type="entry name" value="FN3_dom"/>
</dbReference>
<proteinExistence type="predicted"/>
<dbReference type="AlphaFoldDB" id="N1VWZ2"/>
<dbReference type="GO" id="GO:0005737">
    <property type="term" value="C:cytoplasm"/>
    <property type="evidence" value="ECO:0007669"/>
    <property type="project" value="UniProtKB-SubCell"/>
</dbReference>
<dbReference type="InterPro" id="IPR031549">
    <property type="entry name" value="ASH"/>
</dbReference>
<evidence type="ECO:0000313" key="5">
    <source>
        <dbReference type="Proteomes" id="UP000012371"/>
    </source>
</evidence>
<keyword evidence="4" id="KW-0449">Lipoprotein</keyword>
<evidence type="ECO:0000256" key="1">
    <source>
        <dbReference type="ARBA" id="ARBA00004496"/>
    </source>
</evidence>
<dbReference type="OrthoDB" id="331111at2"/>
<dbReference type="EMBL" id="AOGW02000020">
    <property type="protein sequence ID" value="EMY59926.1"/>
    <property type="molecule type" value="Genomic_DNA"/>
</dbReference>
<dbReference type="Pfam" id="PF15780">
    <property type="entry name" value="ASH"/>
    <property type="match status" value="1"/>
</dbReference>
<dbReference type="STRING" id="1257025.LEP1GSC203_0075"/>
<organism evidence="4 5">
    <name type="scientific">Leptospira terpstrae serovar Hualin str. LT 11-33 = ATCC 700639</name>
    <dbReference type="NCBI Taxonomy" id="1257025"/>
    <lineage>
        <taxon>Bacteria</taxon>
        <taxon>Pseudomonadati</taxon>
        <taxon>Spirochaetota</taxon>
        <taxon>Spirochaetia</taxon>
        <taxon>Leptospirales</taxon>
        <taxon>Leptospiraceae</taxon>
        <taxon>Leptospira</taxon>
    </lineage>
</organism>
<gene>
    <name evidence="4" type="ORF">LEP1GSC203_0075</name>
</gene>
<evidence type="ECO:0000259" key="3">
    <source>
        <dbReference type="PROSITE" id="PS50853"/>
    </source>
</evidence>